<name>A0A8S9JP43_BRACR</name>
<sequence>MHKSVSVDVDKFGNSSPLFRYEATSHMWFVLDYCVRDCKLPEDSAYGRAYDVVVTLL</sequence>
<evidence type="ECO:0000313" key="1">
    <source>
        <dbReference type="EMBL" id="KAF2583804.1"/>
    </source>
</evidence>
<dbReference type="AlphaFoldDB" id="A0A8S9JP43"/>
<accession>A0A8S9JP43</accession>
<proteinExistence type="predicted"/>
<comment type="caution">
    <text evidence="1">The sequence shown here is derived from an EMBL/GenBank/DDBJ whole genome shotgun (WGS) entry which is preliminary data.</text>
</comment>
<protein>
    <submittedName>
        <fullName evidence="1">Uncharacterized protein</fullName>
    </submittedName>
</protein>
<gene>
    <name evidence="1" type="ORF">F2Q70_00034538</name>
</gene>
<reference evidence="1" key="1">
    <citation type="submission" date="2019-12" db="EMBL/GenBank/DDBJ databases">
        <title>Genome sequencing and annotation of Brassica cretica.</title>
        <authorList>
            <person name="Studholme D.J."/>
            <person name="Sarris P.F."/>
        </authorList>
    </citation>
    <scope>NUCLEOTIDE SEQUENCE</scope>
    <source>
        <strain evidence="1">PFS-102/07</strain>
        <tissue evidence="1">Leaf</tissue>
    </source>
</reference>
<dbReference type="EMBL" id="QGKY02000246">
    <property type="protein sequence ID" value="KAF2583804.1"/>
    <property type="molecule type" value="Genomic_DNA"/>
</dbReference>
<organism evidence="1">
    <name type="scientific">Brassica cretica</name>
    <name type="common">Mustard</name>
    <dbReference type="NCBI Taxonomy" id="69181"/>
    <lineage>
        <taxon>Eukaryota</taxon>
        <taxon>Viridiplantae</taxon>
        <taxon>Streptophyta</taxon>
        <taxon>Embryophyta</taxon>
        <taxon>Tracheophyta</taxon>
        <taxon>Spermatophyta</taxon>
        <taxon>Magnoliopsida</taxon>
        <taxon>eudicotyledons</taxon>
        <taxon>Gunneridae</taxon>
        <taxon>Pentapetalae</taxon>
        <taxon>rosids</taxon>
        <taxon>malvids</taxon>
        <taxon>Brassicales</taxon>
        <taxon>Brassicaceae</taxon>
        <taxon>Brassiceae</taxon>
        <taxon>Brassica</taxon>
    </lineage>
</organism>